<evidence type="ECO:0000313" key="3">
    <source>
        <dbReference type="Proteomes" id="UP000565579"/>
    </source>
</evidence>
<evidence type="ECO:0000256" key="1">
    <source>
        <dbReference type="SAM" id="MobiDB-lite"/>
    </source>
</evidence>
<feature type="compositionally biased region" description="Polar residues" evidence="1">
    <location>
        <begin position="12"/>
        <end position="28"/>
    </location>
</feature>
<reference evidence="2 3" key="1">
    <citation type="submission" date="2020-08" db="EMBL/GenBank/DDBJ databases">
        <title>Sequencing the genomes of 1000 actinobacteria strains.</title>
        <authorList>
            <person name="Klenk H.-P."/>
        </authorList>
    </citation>
    <scope>NUCLEOTIDE SEQUENCE [LARGE SCALE GENOMIC DNA]</scope>
    <source>
        <strain evidence="2 3">DSM 43768</strain>
    </source>
</reference>
<evidence type="ECO:0000313" key="2">
    <source>
        <dbReference type="EMBL" id="MBB6556680.1"/>
    </source>
</evidence>
<gene>
    <name evidence="2" type="ORF">HD593_011475</name>
</gene>
<organism evidence="2 3">
    <name type="scientific">Nonomuraea rubra</name>
    <dbReference type="NCBI Taxonomy" id="46180"/>
    <lineage>
        <taxon>Bacteria</taxon>
        <taxon>Bacillati</taxon>
        <taxon>Actinomycetota</taxon>
        <taxon>Actinomycetes</taxon>
        <taxon>Streptosporangiales</taxon>
        <taxon>Streptosporangiaceae</taxon>
        <taxon>Nonomuraea</taxon>
    </lineage>
</organism>
<protein>
    <submittedName>
        <fullName evidence="2">Uncharacterized protein</fullName>
    </submittedName>
</protein>
<accession>A0A7X0U6P1</accession>
<sequence length="37" mass="4087">MTPPTFSAVPYDNQTTDSMVMQTTTAPSAKTLPGRWR</sequence>
<dbReference type="EMBL" id="JACHMI010000001">
    <property type="protein sequence ID" value="MBB6556680.1"/>
    <property type="molecule type" value="Genomic_DNA"/>
</dbReference>
<dbReference type="Proteomes" id="UP000565579">
    <property type="component" value="Unassembled WGS sequence"/>
</dbReference>
<keyword evidence="3" id="KW-1185">Reference proteome</keyword>
<dbReference type="AlphaFoldDB" id="A0A7X0U6P1"/>
<feature type="region of interest" description="Disordered" evidence="1">
    <location>
        <begin position="1"/>
        <end position="37"/>
    </location>
</feature>
<name>A0A7X0U6P1_9ACTN</name>
<proteinExistence type="predicted"/>
<comment type="caution">
    <text evidence="2">The sequence shown here is derived from an EMBL/GenBank/DDBJ whole genome shotgun (WGS) entry which is preliminary data.</text>
</comment>